<reference evidence="18 19" key="1">
    <citation type="journal article" date="2007" name="Nature">
        <title>Genome of the marsupial Monodelphis domestica reveals innovation in non-coding sequences.</title>
        <authorList>
            <person name="Mikkelsen T.S."/>
            <person name="Wakefield M.J."/>
            <person name="Aken B."/>
            <person name="Amemiya C.T."/>
            <person name="Chang J.L."/>
            <person name="Duke S."/>
            <person name="Garber M."/>
            <person name="Gentles A.J."/>
            <person name="Goodstadt L."/>
            <person name="Heger A."/>
            <person name="Jurka J."/>
            <person name="Kamal M."/>
            <person name="Mauceli E."/>
            <person name="Searle S.M."/>
            <person name="Sharpe T."/>
            <person name="Baker M.L."/>
            <person name="Batzer M.A."/>
            <person name="Benos P.V."/>
            <person name="Belov K."/>
            <person name="Clamp M."/>
            <person name="Cook A."/>
            <person name="Cuff J."/>
            <person name="Das R."/>
            <person name="Davidow L."/>
            <person name="Deakin J.E."/>
            <person name="Fazzari M.J."/>
            <person name="Glass J.L."/>
            <person name="Grabherr M."/>
            <person name="Greally J.M."/>
            <person name="Gu W."/>
            <person name="Hore T.A."/>
            <person name="Huttley G.A."/>
            <person name="Kleber M."/>
            <person name="Jirtle R.L."/>
            <person name="Koina E."/>
            <person name="Lee J.T."/>
            <person name="Mahony S."/>
            <person name="Marra M.A."/>
            <person name="Miller R.D."/>
            <person name="Nicholls R.D."/>
            <person name="Oda M."/>
            <person name="Papenfuss A.T."/>
            <person name="Parra Z.E."/>
            <person name="Pollock D.D."/>
            <person name="Ray D.A."/>
            <person name="Schein J.E."/>
            <person name="Speed T.P."/>
            <person name="Thompson K."/>
            <person name="VandeBerg J.L."/>
            <person name="Wade C.M."/>
            <person name="Walker J.A."/>
            <person name="Waters P.D."/>
            <person name="Webber C."/>
            <person name="Weidman J.R."/>
            <person name="Xie X."/>
            <person name="Zody M.C."/>
            <person name="Baldwin J."/>
            <person name="Abdouelleil A."/>
            <person name="Abdulkadir J."/>
            <person name="Abebe A."/>
            <person name="Abera B."/>
            <person name="Abreu J."/>
            <person name="Acer S.C."/>
            <person name="Aftuck L."/>
            <person name="Alexander A."/>
            <person name="An P."/>
            <person name="Anderson E."/>
            <person name="Anderson S."/>
            <person name="Arachi H."/>
            <person name="Azer M."/>
            <person name="Bachantsang P."/>
            <person name="Barry A."/>
            <person name="Bayul T."/>
            <person name="Berlin A."/>
            <person name="Bessette D."/>
            <person name="Bloom T."/>
            <person name="Bloom T."/>
            <person name="Boguslavskiy L."/>
            <person name="Bonnet C."/>
            <person name="Boukhgalter B."/>
            <person name="Bourzgui I."/>
            <person name="Brown A."/>
            <person name="Cahill P."/>
            <person name="Channer S."/>
            <person name="Cheshatsang Y."/>
            <person name="Chuda L."/>
            <person name="Citroen M."/>
            <person name="Collymore A."/>
            <person name="Cooke P."/>
            <person name="Costello M."/>
            <person name="D'Aco K."/>
            <person name="Daza R."/>
            <person name="De Haan G."/>
            <person name="DeGray S."/>
            <person name="DeMaso C."/>
            <person name="Dhargay N."/>
            <person name="Dooley K."/>
            <person name="Dooley E."/>
            <person name="Doricent M."/>
            <person name="Dorje P."/>
            <person name="Dorjee K."/>
            <person name="Dupes A."/>
            <person name="Elong R."/>
            <person name="Falk J."/>
            <person name="Farina A."/>
            <person name="Faro S."/>
            <person name="Ferguson D."/>
            <person name="Fisher S."/>
            <person name="Foley C.D."/>
            <person name="Franke A."/>
            <person name="Friedrich D."/>
            <person name="Gadbois L."/>
            <person name="Gearin G."/>
            <person name="Gearin C.R."/>
            <person name="Giannoukos G."/>
            <person name="Goode T."/>
            <person name="Graham J."/>
            <person name="Grandbois E."/>
            <person name="Grewal S."/>
            <person name="Gyaltsen K."/>
            <person name="Hafez N."/>
            <person name="Hagos B."/>
            <person name="Hall J."/>
            <person name="Henson C."/>
            <person name="Hollinger A."/>
            <person name="Honan T."/>
            <person name="Huard M.D."/>
            <person name="Hughes L."/>
            <person name="Hurhula B."/>
            <person name="Husby M.E."/>
            <person name="Kamat A."/>
            <person name="Kanga B."/>
            <person name="Kashin S."/>
            <person name="Khazanovich D."/>
            <person name="Kisner P."/>
            <person name="Lance K."/>
            <person name="Lara M."/>
            <person name="Lee W."/>
            <person name="Lennon N."/>
            <person name="Letendre F."/>
            <person name="LeVine R."/>
            <person name="Lipovsky A."/>
            <person name="Liu X."/>
            <person name="Liu J."/>
            <person name="Liu S."/>
            <person name="Lokyitsang T."/>
            <person name="Lokyitsang Y."/>
            <person name="Lubonja R."/>
            <person name="Lui A."/>
            <person name="MacDonald P."/>
            <person name="Magnisalis V."/>
            <person name="Maru K."/>
            <person name="Matthews C."/>
            <person name="McCusker W."/>
            <person name="McDonough S."/>
            <person name="Mehta T."/>
            <person name="Meldrim J."/>
            <person name="Meneus L."/>
            <person name="Mihai O."/>
            <person name="Mihalev A."/>
            <person name="Mihova T."/>
            <person name="Mittelman R."/>
            <person name="Mlenga V."/>
            <person name="Montmayeur A."/>
            <person name="Mulrain L."/>
            <person name="Navidi A."/>
            <person name="Naylor J."/>
            <person name="Negash T."/>
            <person name="Nguyen T."/>
            <person name="Nguyen N."/>
            <person name="Nicol R."/>
            <person name="Norbu C."/>
            <person name="Norbu N."/>
            <person name="Novod N."/>
            <person name="O'Neill B."/>
            <person name="Osman S."/>
            <person name="Markiewicz E."/>
            <person name="Oyono O.L."/>
            <person name="Patti C."/>
            <person name="Phunkhang P."/>
            <person name="Pierre F."/>
            <person name="Priest M."/>
            <person name="Raghuraman S."/>
            <person name="Rege F."/>
            <person name="Reyes R."/>
            <person name="Rise C."/>
            <person name="Rogov P."/>
            <person name="Ross K."/>
            <person name="Ryan E."/>
            <person name="Settipalli S."/>
            <person name="Shea T."/>
            <person name="Sherpa N."/>
            <person name="Shi L."/>
            <person name="Shih D."/>
            <person name="Sparrow T."/>
            <person name="Spaulding J."/>
            <person name="Stalker J."/>
            <person name="Stange-Thomann N."/>
            <person name="Stavropoulos S."/>
            <person name="Stone C."/>
            <person name="Strader C."/>
            <person name="Tesfaye S."/>
            <person name="Thomson T."/>
            <person name="Thoulutsang Y."/>
            <person name="Thoulutsang D."/>
            <person name="Topham K."/>
            <person name="Topping I."/>
            <person name="Tsamla T."/>
            <person name="Vassiliev H."/>
            <person name="Vo A."/>
            <person name="Wangchuk T."/>
            <person name="Wangdi T."/>
            <person name="Weiand M."/>
            <person name="Wilkinson J."/>
            <person name="Wilson A."/>
            <person name="Yadav S."/>
            <person name="Young G."/>
            <person name="Yu Q."/>
            <person name="Zembek L."/>
            <person name="Zhong D."/>
            <person name="Zimmer A."/>
            <person name="Zwirko Z."/>
            <person name="Jaffe D.B."/>
            <person name="Alvarez P."/>
            <person name="Brockman W."/>
            <person name="Butler J."/>
            <person name="Chin C."/>
            <person name="Gnerre S."/>
            <person name="MacCallum I."/>
            <person name="Graves J.A."/>
            <person name="Ponting C.P."/>
            <person name="Breen M."/>
            <person name="Samollow P.B."/>
            <person name="Lander E.S."/>
            <person name="Lindblad-Toh K."/>
        </authorList>
    </citation>
    <scope>NUCLEOTIDE SEQUENCE [LARGE SCALE GENOMIC DNA]</scope>
</reference>
<dbReference type="InterPro" id="IPR006012">
    <property type="entry name" value="Syntaxin/epimorphin_CS"/>
</dbReference>
<reference evidence="18" key="2">
    <citation type="submission" date="2025-08" db="UniProtKB">
        <authorList>
            <consortium name="Ensembl"/>
        </authorList>
    </citation>
    <scope>IDENTIFICATION</scope>
</reference>
<dbReference type="Gene3D" id="1.20.5.110">
    <property type="match status" value="1"/>
</dbReference>
<feature type="compositionally biased region" description="Basic and acidic residues" evidence="15">
    <location>
        <begin position="272"/>
        <end position="285"/>
    </location>
</feature>
<feature type="compositionally biased region" description="Basic and acidic residues" evidence="15">
    <location>
        <begin position="109"/>
        <end position="126"/>
    </location>
</feature>
<evidence type="ECO:0000313" key="18">
    <source>
        <dbReference type="Ensembl" id="ENSMODP00000035422.3"/>
    </source>
</evidence>
<dbReference type="GeneTree" id="ENSGT00390000014853"/>
<evidence type="ECO:0000256" key="3">
    <source>
        <dbReference type="ARBA" id="ARBA00004409"/>
    </source>
</evidence>
<evidence type="ECO:0000256" key="7">
    <source>
        <dbReference type="ARBA" id="ARBA00022692"/>
    </source>
</evidence>
<dbReference type="InterPro" id="IPR019529">
    <property type="entry name" value="Syntaxin-18_N"/>
</dbReference>
<comment type="subcellular location">
    <subcellularLocation>
        <location evidence="2">Endoplasmic reticulum membrane</location>
        <topology evidence="2">Single-pass type IV membrane protein</topology>
    </subcellularLocation>
    <subcellularLocation>
        <location evidence="3">Golgi apparatus membrane</location>
        <topology evidence="3">Single-pass type IV membrane protein</topology>
    </subcellularLocation>
</comment>
<dbReference type="GO" id="GO:0005789">
    <property type="term" value="C:endoplasmic reticulum membrane"/>
    <property type="evidence" value="ECO:0007669"/>
    <property type="project" value="UniProtKB-SubCell"/>
</dbReference>
<dbReference type="GO" id="GO:0000139">
    <property type="term" value="C:Golgi membrane"/>
    <property type="evidence" value="ECO:0007669"/>
    <property type="project" value="UniProtKB-SubCell"/>
</dbReference>
<keyword evidence="9" id="KW-0931">ER-Golgi transport</keyword>
<dbReference type="PROSITE" id="PS00914">
    <property type="entry name" value="SYNTAXIN"/>
    <property type="match status" value="1"/>
</dbReference>
<proteinExistence type="inferred from homology"/>
<sequence length="411" mass="47056">MEFPGSVRDLERSLPDSGTRRQPHHFRRLALVRNFGCLTLVVRGEDRVDGQSLSVSVVGGAERTRWLRRRGAMAVDITLLFRASVKTVKTRNKALGVAVGGGGGGGSDGGRDELFRRSPRPKGDFSSRAREVISHIGKLRDFLLEHRKDYINAYSHIMSDYMRMTDTERDQIDQDAQIFMRTCSEAIQQLRTEAHKEVHSQQVKEHRSAVLDFIEDYLKRVCKIYSEQRAIRVKRVVDKKRLSRLEPDQSSKSTESSSSERVSQNSSEESEEKSITEENQDKNLKESQSNFGLWGDGRGEDELSPEEIQVFEQENQRLVGEMNSLFDEVRQIEGKVVEISRLQEIFTEKVLQQETEIDNIHQLVVGATENIKEGNEDIREAIKNNAGFRVWILFFLVMCSFSLLFLDWAGR</sequence>
<evidence type="ECO:0000256" key="1">
    <source>
        <dbReference type="ARBA" id="ARBA00003746"/>
    </source>
</evidence>
<dbReference type="GO" id="GO:0006886">
    <property type="term" value="P:intracellular protein transport"/>
    <property type="evidence" value="ECO:0007669"/>
    <property type="project" value="InterPro"/>
</dbReference>
<dbReference type="GO" id="GO:0005484">
    <property type="term" value="F:SNAP receptor activity"/>
    <property type="evidence" value="ECO:0007669"/>
    <property type="project" value="InterPro"/>
</dbReference>
<organism evidence="18 19">
    <name type="scientific">Monodelphis domestica</name>
    <name type="common">Gray short-tailed opossum</name>
    <dbReference type="NCBI Taxonomy" id="13616"/>
    <lineage>
        <taxon>Eukaryota</taxon>
        <taxon>Metazoa</taxon>
        <taxon>Chordata</taxon>
        <taxon>Craniata</taxon>
        <taxon>Vertebrata</taxon>
        <taxon>Euteleostomi</taxon>
        <taxon>Mammalia</taxon>
        <taxon>Metatheria</taxon>
        <taxon>Didelphimorphia</taxon>
        <taxon>Didelphidae</taxon>
        <taxon>Monodelphis</taxon>
    </lineage>
</organism>
<comment type="similarity">
    <text evidence="4">Belongs to the syntaxin family.</text>
</comment>
<feature type="transmembrane region" description="Helical" evidence="16">
    <location>
        <begin position="388"/>
        <end position="406"/>
    </location>
</feature>
<evidence type="ECO:0000313" key="19">
    <source>
        <dbReference type="Proteomes" id="UP000002280"/>
    </source>
</evidence>
<evidence type="ECO:0000256" key="5">
    <source>
        <dbReference type="ARBA" id="ARBA00019409"/>
    </source>
</evidence>
<dbReference type="Bgee" id="ENSMODG00000001530">
    <property type="expression patterns" value="Expressed in uterus and 21 other cell types or tissues"/>
</dbReference>
<name>F6ZML5_MONDO</name>
<feature type="region of interest" description="Disordered" evidence="15">
    <location>
        <begin position="1"/>
        <end position="22"/>
    </location>
</feature>
<evidence type="ECO:0000256" key="14">
    <source>
        <dbReference type="ARBA" id="ARBA00062155"/>
    </source>
</evidence>
<feature type="compositionally biased region" description="Low complexity" evidence="15">
    <location>
        <begin position="250"/>
        <end position="267"/>
    </location>
</feature>
<keyword evidence="19" id="KW-1185">Reference proteome</keyword>
<dbReference type="PANTHER" id="PTHR15959:SF0">
    <property type="entry name" value="SYNTAXIN-18"/>
    <property type="match status" value="1"/>
</dbReference>
<feature type="domain" description="SNARE-complex protein Syntaxin-18 N-terminal" evidence="17">
    <location>
        <begin position="76"/>
        <end position="172"/>
    </location>
</feature>
<dbReference type="PANTHER" id="PTHR15959">
    <property type="entry name" value="SYNTAXIN-18"/>
    <property type="match status" value="1"/>
</dbReference>
<keyword evidence="12" id="KW-0175">Coiled coil</keyword>
<dbReference type="CDD" id="cd15850">
    <property type="entry name" value="SNARE_syntaxin18"/>
    <property type="match status" value="1"/>
</dbReference>
<evidence type="ECO:0000256" key="6">
    <source>
        <dbReference type="ARBA" id="ARBA00022448"/>
    </source>
</evidence>
<dbReference type="Pfam" id="PF10496">
    <property type="entry name" value="Syntaxin-18_N"/>
    <property type="match status" value="1"/>
</dbReference>
<keyword evidence="6" id="KW-0813">Transport</keyword>
<keyword evidence="8" id="KW-0256">Endoplasmic reticulum</keyword>
<dbReference type="Ensembl" id="ENSMODT00000037008.3">
    <property type="protein sequence ID" value="ENSMODP00000035422.3"/>
    <property type="gene ID" value="ENSMODG00000001530.4"/>
</dbReference>
<comment type="function">
    <text evidence="1">Syntaxin that may be involved in targeting and fusion of Golgi-derived retrograde transport vesicles with the ER.</text>
</comment>
<evidence type="ECO:0000259" key="17">
    <source>
        <dbReference type="Pfam" id="PF10496"/>
    </source>
</evidence>
<keyword evidence="13 16" id="KW-0472">Membrane</keyword>
<evidence type="ECO:0000256" key="10">
    <source>
        <dbReference type="ARBA" id="ARBA00022927"/>
    </source>
</evidence>
<dbReference type="AlphaFoldDB" id="F6ZML5"/>
<feature type="region of interest" description="Disordered" evidence="15">
    <location>
        <begin position="101"/>
        <end position="126"/>
    </location>
</feature>
<evidence type="ECO:0000256" key="11">
    <source>
        <dbReference type="ARBA" id="ARBA00022989"/>
    </source>
</evidence>
<feature type="region of interest" description="Disordered" evidence="15">
    <location>
        <begin position="244"/>
        <end position="298"/>
    </location>
</feature>
<keyword evidence="10" id="KW-0653">Protein transport</keyword>
<evidence type="ECO:0000256" key="15">
    <source>
        <dbReference type="SAM" id="MobiDB-lite"/>
    </source>
</evidence>
<keyword evidence="11 16" id="KW-1133">Transmembrane helix</keyword>
<keyword evidence="7 16" id="KW-0812">Transmembrane</keyword>
<dbReference type="Proteomes" id="UP000002280">
    <property type="component" value="Chromosome 5"/>
</dbReference>
<evidence type="ECO:0000256" key="2">
    <source>
        <dbReference type="ARBA" id="ARBA00004163"/>
    </source>
</evidence>
<evidence type="ECO:0000256" key="12">
    <source>
        <dbReference type="ARBA" id="ARBA00023054"/>
    </source>
</evidence>
<evidence type="ECO:0000256" key="16">
    <source>
        <dbReference type="SAM" id="Phobius"/>
    </source>
</evidence>
<accession>F6ZML5</accession>
<evidence type="ECO:0000256" key="9">
    <source>
        <dbReference type="ARBA" id="ARBA00022892"/>
    </source>
</evidence>
<evidence type="ECO:0000256" key="13">
    <source>
        <dbReference type="ARBA" id="ARBA00023136"/>
    </source>
</evidence>
<evidence type="ECO:0000256" key="8">
    <source>
        <dbReference type="ARBA" id="ARBA00022824"/>
    </source>
</evidence>
<dbReference type="GO" id="GO:0016192">
    <property type="term" value="P:vesicle-mediated transport"/>
    <property type="evidence" value="ECO:0007669"/>
    <property type="project" value="UniProtKB-KW"/>
</dbReference>
<dbReference type="FunFam" id="1.20.5.110:FF:000015">
    <property type="entry name" value="Syntaxin-18, putative"/>
    <property type="match status" value="1"/>
</dbReference>
<dbReference type="HOGENOM" id="CLU_071402_1_0_1"/>
<protein>
    <recommendedName>
        <fullName evidence="5">Syntaxin-18</fullName>
    </recommendedName>
</protein>
<gene>
    <name evidence="18" type="primary">STX18</name>
</gene>
<evidence type="ECO:0000256" key="4">
    <source>
        <dbReference type="ARBA" id="ARBA00009063"/>
    </source>
</evidence>
<comment type="subunit">
    <text evidence="14">Component of a SNARE complex consisting of STX18, USE1L, BNIP1/SEC20L, and SEC22B. RINT1/TIP20L and ZW10 are associated with the complex through interaction with BNIP1/SEC20L. Interacts directly with USE1L and BNIP1/SEC20L.</text>
</comment>
<reference evidence="18" key="3">
    <citation type="submission" date="2025-09" db="UniProtKB">
        <authorList>
            <consortium name="Ensembl"/>
        </authorList>
    </citation>
    <scope>IDENTIFICATION</scope>
</reference>
<dbReference type="eggNOG" id="KOG3894">
    <property type="taxonomic scope" value="Eukaryota"/>
</dbReference>
<dbReference type="SUPFAM" id="SSF58038">
    <property type="entry name" value="SNARE fusion complex"/>
    <property type="match status" value="1"/>
</dbReference>